<evidence type="ECO:0000256" key="4">
    <source>
        <dbReference type="ARBA" id="ARBA00009461"/>
    </source>
</evidence>
<feature type="compositionally biased region" description="Acidic residues" evidence="8">
    <location>
        <begin position="302"/>
        <end position="313"/>
    </location>
</feature>
<dbReference type="GO" id="GO:0005634">
    <property type="term" value="C:nucleus"/>
    <property type="evidence" value="ECO:0007669"/>
    <property type="project" value="UniProtKB-SubCell"/>
</dbReference>
<dbReference type="InterPro" id="IPR028094">
    <property type="entry name" value="RTC4_C"/>
</dbReference>
<dbReference type="STRING" id="1314777.A0A164VZU0"/>
<organism evidence="10 11">
    <name type="scientific">Sistotremastrum niveocremeum HHB9708</name>
    <dbReference type="NCBI Taxonomy" id="1314777"/>
    <lineage>
        <taxon>Eukaryota</taxon>
        <taxon>Fungi</taxon>
        <taxon>Dikarya</taxon>
        <taxon>Basidiomycota</taxon>
        <taxon>Agaricomycotina</taxon>
        <taxon>Agaricomycetes</taxon>
        <taxon>Sistotremastrales</taxon>
        <taxon>Sistotremastraceae</taxon>
        <taxon>Sertulicium</taxon>
        <taxon>Sertulicium niveocremeum</taxon>
    </lineage>
</organism>
<comment type="function">
    <text evidence="1">May be involved in a process influencing telomere capping.</text>
</comment>
<protein>
    <recommendedName>
        <fullName evidence="5">Restriction of telomere capping protein 4</fullName>
    </recommendedName>
</protein>
<dbReference type="EMBL" id="KV419404">
    <property type="protein sequence ID" value="KZS94626.1"/>
    <property type="molecule type" value="Genomic_DNA"/>
</dbReference>
<dbReference type="AlphaFoldDB" id="A0A164VZU0"/>
<evidence type="ECO:0000256" key="3">
    <source>
        <dbReference type="ARBA" id="ARBA00004496"/>
    </source>
</evidence>
<keyword evidence="6" id="KW-0963">Cytoplasm</keyword>
<accession>A0A164VZU0</accession>
<feature type="domain" description="Restriction of telomere capping protein 4 C-terminal" evidence="9">
    <location>
        <begin position="86"/>
        <end position="203"/>
    </location>
</feature>
<name>A0A164VZU0_9AGAM</name>
<dbReference type="Pfam" id="PF14474">
    <property type="entry name" value="RTC4"/>
    <property type="match status" value="1"/>
</dbReference>
<sequence>MPEQPSAHLLHLIKLARKRARPDPRHTNSLGLRAPITSYVDVCTRHEFEKVQVPRAQAKGWPAHIDFDGLPARVQTLKSDLDRISLNPSASSFYSELKSDIDKKGKASVTSAGAQFALFERSQPGYYGERGSSIIHHCLLATYPPSSFDLDIIFPLTSTEFTQNVLLPETATRLIMDDMDADYEDAIKTLRASGKYGVTMFPSLEVDDVVDKILASDTRERLFNQEDEDWVDPDAKEAKRQKTEEKVKGKGKAKAKSNRMDTSSPPPMSDDRPRPVPRPRPVQRGKPATEMKSTPLAAVSETDSEDSSSDSELELPAAMRMQKPTAVAPAVAPKLKYMDIDSD</sequence>
<reference evidence="10 11" key="1">
    <citation type="journal article" date="2016" name="Mol. Biol. Evol.">
        <title>Comparative Genomics of Early-Diverging Mushroom-Forming Fungi Provides Insights into the Origins of Lignocellulose Decay Capabilities.</title>
        <authorList>
            <person name="Nagy L.G."/>
            <person name="Riley R."/>
            <person name="Tritt A."/>
            <person name="Adam C."/>
            <person name="Daum C."/>
            <person name="Floudas D."/>
            <person name="Sun H."/>
            <person name="Yadav J.S."/>
            <person name="Pangilinan J."/>
            <person name="Larsson K.H."/>
            <person name="Matsuura K."/>
            <person name="Barry K."/>
            <person name="Labutti K."/>
            <person name="Kuo R."/>
            <person name="Ohm R.A."/>
            <person name="Bhattacharya S.S."/>
            <person name="Shirouzu T."/>
            <person name="Yoshinaga Y."/>
            <person name="Martin F.M."/>
            <person name="Grigoriev I.V."/>
            <person name="Hibbett D.S."/>
        </authorList>
    </citation>
    <scope>NUCLEOTIDE SEQUENCE [LARGE SCALE GENOMIC DNA]</scope>
    <source>
        <strain evidence="10 11">HHB9708</strain>
    </source>
</reference>
<gene>
    <name evidence="10" type="ORF">SISNIDRAFT_409955</name>
</gene>
<keyword evidence="11" id="KW-1185">Reference proteome</keyword>
<evidence type="ECO:0000256" key="5">
    <source>
        <dbReference type="ARBA" id="ARBA00015162"/>
    </source>
</evidence>
<dbReference type="PANTHER" id="PTHR41391">
    <property type="entry name" value="RESTRICTION OF TELOMERE CAPPING PROTEIN 4"/>
    <property type="match status" value="1"/>
</dbReference>
<dbReference type="Proteomes" id="UP000076722">
    <property type="component" value="Unassembled WGS sequence"/>
</dbReference>
<comment type="subcellular location">
    <subcellularLocation>
        <location evidence="3">Cytoplasm</location>
    </subcellularLocation>
    <subcellularLocation>
        <location evidence="2">Nucleus</location>
    </subcellularLocation>
</comment>
<dbReference type="SMART" id="SM01312">
    <property type="entry name" value="RTC4"/>
    <property type="match status" value="1"/>
</dbReference>
<feature type="compositionally biased region" description="Basic and acidic residues" evidence="8">
    <location>
        <begin position="233"/>
        <end position="248"/>
    </location>
</feature>
<comment type="similarity">
    <text evidence="4">Belongs to the RTC4 family.</text>
</comment>
<keyword evidence="7" id="KW-0539">Nucleus</keyword>
<dbReference type="GO" id="GO:0005737">
    <property type="term" value="C:cytoplasm"/>
    <property type="evidence" value="ECO:0007669"/>
    <property type="project" value="UniProtKB-SubCell"/>
</dbReference>
<proteinExistence type="inferred from homology"/>
<evidence type="ECO:0000256" key="2">
    <source>
        <dbReference type="ARBA" id="ARBA00004123"/>
    </source>
</evidence>
<evidence type="ECO:0000313" key="11">
    <source>
        <dbReference type="Proteomes" id="UP000076722"/>
    </source>
</evidence>
<feature type="region of interest" description="Disordered" evidence="8">
    <location>
        <begin position="225"/>
        <end position="343"/>
    </location>
</feature>
<dbReference type="OrthoDB" id="128308at2759"/>
<dbReference type="PANTHER" id="PTHR41391:SF1">
    <property type="entry name" value="RESTRICTION OF TELOMERE CAPPING PROTEIN 4"/>
    <property type="match status" value="1"/>
</dbReference>
<evidence type="ECO:0000256" key="6">
    <source>
        <dbReference type="ARBA" id="ARBA00022490"/>
    </source>
</evidence>
<evidence type="ECO:0000313" key="10">
    <source>
        <dbReference type="EMBL" id="KZS94626.1"/>
    </source>
</evidence>
<evidence type="ECO:0000256" key="8">
    <source>
        <dbReference type="SAM" id="MobiDB-lite"/>
    </source>
</evidence>
<evidence type="ECO:0000256" key="1">
    <source>
        <dbReference type="ARBA" id="ARBA00002738"/>
    </source>
</evidence>
<dbReference type="InterPro" id="IPR039024">
    <property type="entry name" value="RTC4"/>
</dbReference>
<evidence type="ECO:0000259" key="9">
    <source>
        <dbReference type="SMART" id="SM01312"/>
    </source>
</evidence>
<evidence type="ECO:0000256" key="7">
    <source>
        <dbReference type="ARBA" id="ARBA00023242"/>
    </source>
</evidence>